<dbReference type="Pfam" id="PF13462">
    <property type="entry name" value="Thioredoxin_4"/>
    <property type="match status" value="1"/>
</dbReference>
<keyword evidence="6" id="KW-1185">Reference proteome</keyword>
<evidence type="ECO:0000259" key="4">
    <source>
        <dbReference type="PROSITE" id="PS51352"/>
    </source>
</evidence>
<comment type="similarity">
    <text evidence="1">Belongs to the thioredoxin family. DsbA subfamily.</text>
</comment>
<feature type="transmembrane region" description="Helical" evidence="3">
    <location>
        <begin position="37"/>
        <end position="56"/>
    </location>
</feature>
<name>A0ABP6XED7_9ACTN</name>
<reference evidence="6" key="1">
    <citation type="journal article" date="2019" name="Int. J. Syst. Evol. Microbiol.">
        <title>The Global Catalogue of Microorganisms (GCM) 10K type strain sequencing project: providing services to taxonomists for standard genome sequencing and annotation.</title>
        <authorList>
            <consortium name="The Broad Institute Genomics Platform"/>
            <consortium name="The Broad Institute Genome Sequencing Center for Infectious Disease"/>
            <person name="Wu L."/>
            <person name="Ma J."/>
        </authorList>
    </citation>
    <scope>NUCLEOTIDE SEQUENCE [LARGE SCALE GENOMIC DNA]</scope>
    <source>
        <strain evidence="6">JCM 16540</strain>
    </source>
</reference>
<evidence type="ECO:0000256" key="1">
    <source>
        <dbReference type="ARBA" id="ARBA00005791"/>
    </source>
</evidence>
<feature type="region of interest" description="Disordered" evidence="2">
    <location>
        <begin position="1"/>
        <end position="21"/>
    </location>
</feature>
<dbReference type="Gene3D" id="3.40.30.10">
    <property type="entry name" value="Glutaredoxin"/>
    <property type="match status" value="1"/>
</dbReference>
<sequence>MAANRSTSRSTPTTSTSRKRLAAEQEALRLTRRRNRLFTGVAGGLLALLLGVVAVVQLRGADSPDTAASGVGATVREDSHRLNDVADGKVTFVEFLDFECEGCRAAFPVVEQLRSTYGDRVSFVVRYFPLPGHVNGERAARAVEAAAQQGQFEAMYRQMYETQTQWGEQQTPQDDAFRDLARKLGLDMTRWEADYTSPATKARIQTDIDDGTSLGVTGTPSFFLNGERLEPKSVDELTVAIETALAGS</sequence>
<organism evidence="5 6">
    <name type="scientific">Microlunatus spumicola</name>
    <dbReference type="NCBI Taxonomy" id="81499"/>
    <lineage>
        <taxon>Bacteria</taxon>
        <taxon>Bacillati</taxon>
        <taxon>Actinomycetota</taxon>
        <taxon>Actinomycetes</taxon>
        <taxon>Propionibacteriales</taxon>
        <taxon>Propionibacteriaceae</taxon>
        <taxon>Microlunatus</taxon>
    </lineage>
</organism>
<evidence type="ECO:0000256" key="3">
    <source>
        <dbReference type="SAM" id="Phobius"/>
    </source>
</evidence>
<dbReference type="InterPro" id="IPR036249">
    <property type="entry name" value="Thioredoxin-like_sf"/>
</dbReference>
<keyword evidence="3" id="KW-0472">Membrane</keyword>
<evidence type="ECO:0000313" key="6">
    <source>
        <dbReference type="Proteomes" id="UP001500767"/>
    </source>
</evidence>
<keyword evidence="3" id="KW-1133">Transmembrane helix</keyword>
<dbReference type="InterPro" id="IPR012336">
    <property type="entry name" value="Thioredoxin-like_fold"/>
</dbReference>
<dbReference type="PANTHER" id="PTHR13887">
    <property type="entry name" value="GLUTATHIONE S-TRANSFERASE KAPPA"/>
    <property type="match status" value="1"/>
</dbReference>
<gene>
    <name evidence="5" type="ORF">GCM10022197_22260</name>
</gene>
<dbReference type="SUPFAM" id="SSF52833">
    <property type="entry name" value="Thioredoxin-like"/>
    <property type="match status" value="1"/>
</dbReference>
<feature type="domain" description="Thioredoxin" evidence="4">
    <location>
        <begin position="57"/>
        <end position="246"/>
    </location>
</feature>
<keyword evidence="3" id="KW-0812">Transmembrane</keyword>
<protein>
    <recommendedName>
        <fullName evidence="4">Thioredoxin domain-containing protein</fullName>
    </recommendedName>
</protein>
<feature type="compositionally biased region" description="Low complexity" evidence="2">
    <location>
        <begin position="1"/>
        <end position="16"/>
    </location>
</feature>
<dbReference type="InterPro" id="IPR013766">
    <property type="entry name" value="Thioredoxin_domain"/>
</dbReference>
<dbReference type="EMBL" id="BAAAYR010000002">
    <property type="protein sequence ID" value="GAA3565948.1"/>
    <property type="molecule type" value="Genomic_DNA"/>
</dbReference>
<dbReference type="PANTHER" id="PTHR13887:SF55">
    <property type="entry name" value="SLR0313 PROTEIN"/>
    <property type="match status" value="1"/>
</dbReference>
<comment type="caution">
    <text evidence="5">The sequence shown here is derived from an EMBL/GenBank/DDBJ whole genome shotgun (WGS) entry which is preliminary data.</text>
</comment>
<dbReference type="Proteomes" id="UP001500767">
    <property type="component" value="Unassembled WGS sequence"/>
</dbReference>
<proteinExistence type="inferred from homology"/>
<dbReference type="RefSeq" id="WP_204910610.1">
    <property type="nucleotide sequence ID" value="NZ_BAAAYR010000002.1"/>
</dbReference>
<accession>A0ABP6XED7</accession>
<evidence type="ECO:0000256" key="2">
    <source>
        <dbReference type="SAM" id="MobiDB-lite"/>
    </source>
</evidence>
<dbReference type="PROSITE" id="PS51352">
    <property type="entry name" value="THIOREDOXIN_2"/>
    <property type="match status" value="1"/>
</dbReference>
<evidence type="ECO:0000313" key="5">
    <source>
        <dbReference type="EMBL" id="GAA3565948.1"/>
    </source>
</evidence>